<evidence type="ECO:0000256" key="1">
    <source>
        <dbReference type="ARBA" id="ARBA00008853"/>
    </source>
</evidence>
<evidence type="ECO:0000256" key="3">
    <source>
        <dbReference type="PIRSR" id="PIRSR605511-2"/>
    </source>
</evidence>
<reference evidence="5 6" key="1">
    <citation type="submission" date="2016-10" db="EMBL/GenBank/DDBJ databases">
        <authorList>
            <person name="Varghese N."/>
            <person name="Submissions S."/>
        </authorList>
    </citation>
    <scope>NUCLEOTIDE SEQUENCE [LARGE SCALE GENOMIC DNA]</scope>
    <source>
        <strain evidence="5 6">DSM 29073</strain>
    </source>
</reference>
<feature type="binding site" evidence="3">
    <location>
        <position position="172"/>
    </location>
    <ligand>
        <name>a divalent metal cation</name>
        <dbReference type="ChEBI" id="CHEBI:60240"/>
    </ligand>
</feature>
<dbReference type="PANTHER" id="PTHR10907:SF47">
    <property type="entry name" value="REGUCALCIN"/>
    <property type="match status" value="1"/>
</dbReference>
<feature type="active site" description="Proton donor/acceptor" evidence="2">
    <location>
        <position position="222"/>
    </location>
</feature>
<protein>
    <submittedName>
        <fullName evidence="5">Sugar lactone lactonase YvrE</fullName>
    </submittedName>
</protein>
<dbReference type="GO" id="GO:0004341">
    <property type="term" value="F:gluconolactonase activity"/>
    <property type="evidence" value="ECO:0007669"/>
    <property type="project" value="TreeGrafter"/>
</dbReference>
<dbReference type="InterPro" id="IPR005511">
    <property type="entry name" value="SMP-30"/>
</dbReference>
<evidence type="ECO:0000256" key="2">
    <source>
        <dbReference type="PIRSR" id="PIRSR605511-1"/>
    </source>
</evidence>
<keyword evidence="3" id="KW-0479">Metal-binding</keyword>
<feature type="domain" description="SMP-30/Gluconolactonase/LRE-like region" evidence="4">
    <location>
        <begin position="40"/>
        <end position="282"/>
    </location>
</feature>
<dbReference type="GO" id="GO:0005509">
    <property type="term" value="F:calcium ion binding"/>
    <property type="evidence" value="ECO:0007669"/>
    <property type="project" value="TreeGrafter"/>
</dbReference>
<feature type="binding site" evidence="3">
    <location>
        <position position="124"/>
    </location>
    <ligand>
        <name>substrate</name>
    </ligand>
</feature>
<dbReference type="Proteomes" id="UP000236725">
    <property type="component" value="Unassembled WGS sequence"/>
</dbReference>
<dbReference type="EMBL" id="FNVS01000008">
    <property type="protein sequence ID" value="SEF85603.1"/>
    <property type="molecule type" value="Genomic_DNA"/>
</dbReference>
<dbReference type="PANTHER" id="PTHR10907">
    <property type="entry name" value="REGUCALCIN"/>
    <property type="match status" value="1"/>
</dbReference>
<feature type="binding site" evidence="3">
    <location>
        <position position="41"/>
    </location>
    <ligand>
        <name>a divalent metal cation</name>
        <dbReference type="ChEBI" id="CHEBI:60240"/>
    </ligand>
</feature>
<dbReference type="PRINTS" id="PR01790">
    <property type="entry name" value="SMP30FAMILY"/>
</dbReference>
<comment type="cofactor">
    <cofactor evidence="3">
        <name>Zn(2+)</name>
        <dbReference type="ChEBI" id="CHEBI:29105"/>
    </cofactor>
    <text evidence="3">Binds 1 divalent metal cation per subunit.</text>
</comment>
<gene>
    <name evidence="5" type="ORF">SAMN05444001_10880</name>
</gene>
<evidence type="ECO:0000259" key="4">
    <source>
        <dbReference type="Pfam" id="PF08450"/>
    </source>
</evidence>
<proteinExistence type="inferred from homology"/>
<feature type="binding site" evidence="3">
    <location>
        <position position="222"/>
    </location>
    <ligand>
        <name>a divalent metal cation</name>
        <dbReference type="ChEBI" id="CHEBI:60240"/>
    </ligand>
</feature>
<evidence type="ECO:0000313" key="6">
    <source>
        <dbReference type="Proteomes" id="UP000236725"/>
    </source>
</evidence>
<evidence type="ECO:0000313" key="5">
    <source>
        <dbReference type="EMBL" id="SEF85603.1"/>
    </source>
</evidence>
<name>A0A8G2BWB9_9BACT</name>
<dbReference type="Gene3D" id="2.120.10.30">
    <property type="entry name" value="TolB, C-terminal domain"/>
    <property type="match status" value="1"/>
</dbReference>
<feature type="binding site" evidence="3">
    <location>
        <position position="126"/>
    </location>
    <ligand>
        <name>substrate</name>
    </ligand>
</feature>
<keyword evidence="6" id="KW-1185">Reference proteome</keyword>
<organism evidence="5 6">
    <name type="scientific">Parabacteroides chinchillae</name>
    <dbReference type="NCBI Taxonomy" id="871327"/>
    <lineage>
        <taxon>Bacteria</taxon>
        <taxon>Pseudomonadati</taxon>
        <taxon>Bacteroidota</taxon>
        <taxon>Bacteroidia</taxon>
        <taxon>Bacteroidales</taxon>
        <taxon>Tannerellaceae</taxon>
        <taxon>Parabacteroides</taxon>
    </lineage>
</organism>
<dbReference type="AlphaFoldDB" id="A0A8G2BWB9"/>
<comment type="caution">
    <text evidence="5">The sequence shown here is derived from an EMBL/GenBank/DDBJ whole genome shotgun (WGS) entry which is preliminary data.</text>
</comment>
<dbReference type="GO" id="GO:0019853">
    <property type="term" value="P:L-ascorbic acid biosynthetic process"/>
    <property type="evidence" value="ECO:0007669"/>
    <property type="project" value="TreeGrafter"/>
</dbReference>
<accession>A0A8G2BWB9</accession>
<sequence length="316" mass="34940">MKFLLFNLLASSTMLLGNSCVKAPKVLTAEKVFEVEAVTGEGSIWHPDRRSLFWVDIEGKTLYEYFPSKKDCNVRTFDRMISTVVPETDSTVIVAFQDEIARVNLCNQSVTSIASIPDENGTIRCNDGKCDPAGRLWVGTMSLNATPQAGKLYCVLPDGMVITKITKVSISNGIVWSANKKYMYYNDTPTRKIVRYRYDVSNGDILYDGVAVSIPSEQGLPDGMTIDSEDNLWIAQWGGFGVYCYNPYTGDLLAKVEVPAPNVTSCAFGGRSMDELYITTARSGLSDEELKKYPLSGSLFYCKPGAKGIQANYFNE</sequence>
<dbReference type="Pfam" id="PF08450">
    <property type="entry name" value="SGL"/>
    <property type="match status" value="1"/>
</dbReference>
<keyword evidence="3" id="KW-0862">Zinc</keyword>
<dbReference type="InterPro" id="IPR013658">
    <property type="entry name" value="SGL"/>
</dbReference>
<dbReference type="SUPFAM" id="SSF63829">
    <property type="entry name" value="Calcium-dependent phosphotriesterase"/>
    <property type="match status" value="1"/>
</dbReference>
<comment type="similarity">
    <text evidence="1">Belongs to the SMP-30/CGR1 family.</text>
</comment>
<dbReference type="InterPro" id="IPR011042">
    <property type="entry name" value="6-blade_b-propeller_TolB-like"/>
</dbReference>